<evidence type="ECO:0000256" key="1">
    <source>
        <dbReference type="ARBA" id="ARBA00022485"/>
    </source>
</evidence>
<dbReference type="InterPro" id="IPR017900">
    <property type="entry name" value="4Fe4S_Fe_S_CS"/>
</dbReference>
<keyword evidence="6" id="KW-0813">Transport</keyword>
<dbReference type="SUPFAM" id="SSF46548">
    <property type="entry name" value="alpha-helical ferredoxin"/>
    <property type="match status" value="1"/>
</dbReference>
<comment type="cofactor">
    <cofactor evidence="6">
        <name>[4Fe-4S] cluster</name>
        <dbReference type="ChEBI" id="CHEBI:49883"/>
    </cofactor>
    <text evidence="6">Binds 2 [4Fe-4S] clusters.</text>
</comment>
<keyword evidence="5 6" id="KW-0411">Iron-sulfur</keyword>
<dbReference type="Proteomes" id="UP000221384">
    <property type="component" value="Unassembled WGS sequence"/>
</dbReference>
<dbReference type="PIRSF" id="PIRSF000139">
    <property type="entry name" value="Glc_ox_4Fe-4S"/>
    <property type="match status" value="1"/>
</dbReference>
<evidence type="ECO:0000259" key="7">
    <source>
        <dbReference type="PROSITE" id="PS51379"/>
    </source>
</evidence>
<reference evidence="8 9" key="1">
    <citation type="submission" date="2017-09" db="EMBL/GenBank/DDBJ databases">
        <authorList>
            <person name="Perez-Cataluna A."/>
            <person name="Figueras M.J."/>
            <person name="Salas-Masso N."/>
        </authorList>
    </citation>
    <scope>NUCLEOTIDE SEQUENCE [LARGE SCALE GENOMIC DNA]</scope>
    <source>
        <strain evidence="8 9">F138-33</strain>
    </source>
</reference>
<evidence type="ECO:0000256" key="6">
    <source>
        <dbReference type="PIRNR" id="PIRNR000139"/>
    </source>
</evidence>
<dbReference type="InterPro" id="IPR009051">
    <property type="entry name" value="Helical_ferredxn"/>
</dbReference>
<dbReference type="Pfam" id="PF13183">
    <property type="entry name" value="Fer4_8"/>
    <property type="match status" value="1"/>
</dbReference>
<dbReference type="EMBL" id="NWVW01000017">
    <property type="protein sequence ID" value="PHO08925.1"/>
    <property type="molecule type" value="Genomic_DNA"/>
</dbReference>
<dbReference type="Gene3D" id="1.10.1060.10">
    <property type="entry name" value="Alpha-helical ferredoxin"/>
    <property type="match status" value="1"/>
</dbReference>
<keyword evidence="3" id="KW-0677">Repeat</keyword>
<feature type="domain" description="4Fe-4S ferredoxin-type" evidence="7">
    <location>
        <begin position="54"/>
        <end position="85"/>
    </location>
</feature>
<evidence type="ECO:0000313" key="9">
    <source>
        <dbReference type="Proteomes" id="UP000221384"/>
    </source>
</evidence>
<evidence type="ECO:0000256" key="5">
    <source>
        <dbReference type="ARBA" id="ARBA00023014"/>
    </source>
</evidence>
<dbReference type="InterPro" id="IPR017896">
    <property type="entry name" value="4Fe4S_Fe-S-bd"/>
</dbReference>
<dbReference type="PANTHER" id="PTHR32479">
    <property type="entry name" value="GLYCOLATE OXIDASE IRON-SULFUR SUBUNIT"/>
    <property type="match status" value="1"/>
</dbReference>
<comment type="function">
    <text evidence="6">Component of a complex that catalyzes the oxidation of glycolate to glyoxylate.</text>
</comment>
<keyword evidence="2 6" id="KW-0479">Metal-binding</keyword>
<dbReference type="RefSeq" id="WP_079579144.1">
    <property type="nucleotide sequence ID" value="NZ_CP042812.1"/>
</dbReference>
<dbReference type="Pfam" id="PF02754">
    <property type="entry name" value="CCG"/>
    <property type="match status" value="2"/>
</dbReference>
<protein>
    <recommendedName>
        <fullName evidence="6">Glycolate oxidase iron-sulfur subunit</fullName>
        <ecNumber evidence="6">1.1.99.14</ecNumber>
    </recommendedName>
</protein>
<gene>
    <name evidence="8" type="ORF">CPG37_11960</name>
</gene>
<comment type="catalytic activity">
    <reaction evidence="6">
        <text>glycolate + A = glyoxylate + AH2</text>
        <dbReference type="Rhea" id="RHEA:21264"/>
        <dbReference type="ChEBI" id="CHEBI:13193"/>
        <dbReference type="ChEBI" id="CHEBI:17499"/>
        <dbReference type="ChEBI" id="CHEBI:29805"/>
        <dbReference type="ChEBI" id="CHEBI:36655"/>
        <dbReference type="EC" id="1.1.99.14"/>
    </reaction>
</comment>
<dbReference type="InterPro" id="IPR004017">
    <property type="entry name" value="Cys_rich_dom"/>
</dbReference>
<dbReference type="EC" id="1.1.99.14" evidence="6"/>
<evidence type="ECO:0000313" key="8">
    <source>
        <dbReference type="EMBL" id="PHO08925.1"/>
    </source>
</evidence>
<evidence type="ECO:0000256" key="2">
    <source>
        <dbReference type="ARBA" id="ARBA00022723"/>
    </source>
</evidence>
<accession>A0ABX4LM54</accession>
<dbReference type="InterPro" id="IPR012257">
    <property type="entry name" value="Glc_ox_4Fe-4S"/>
</dbReference>
<evidence type="ECO:0000256" key="4">
    <source>
        <dbReference type="ARBA" id="ARBA00023004"/>
    </source>
</evidence>
<sequence>MDKFDYTTISDDCVKCGKCKPVCTIFNINQDETTSPRGFIDLLGAYKRDELELDRNAKDIFESCFLCTNCVEVCPNDLPTDMIIEQVRSDIAKKYGITWYKKLFFFLLRHRKTMDFLSKLGWMFQTCALKLDEKKQSALPRFSLPIVKKDRALPFADSKSFLKKYPENIYAKNKKIEEGKKNRVAIFIGCMSNYTYTNTGDSLVKILKKLDLDIFIPKKQLCCGAPAYFTGDFDTVDYLVKKNIEYFETWIDEVDAIVIPEATCSAMINQDWEHYLHDQPQWKERAKKIAKKVYMATKWLENNTKLNELLQNSNKQFDKLVTYHDPCHAKKMQGVWKEPRNLLSKNYQIKEMSDSNRCCGFGGVTMQTEKYEFAKAAGLPKAAMIKETQAQIVSAECSACRMQLTNALHLGKVDEVEFKNPIELIAEALD</sequence>
<evidence type="ECO:0000256" key="3">
    <source>
        <dbReference type="ARBA" id="ARBA00022737"/>
    </source>
</evidence>
<dbReference type="PROSITE" id="PS00198">
    <property type="entry name" value="4FE4S_FER_1"/>
    <property type="match status" value="1"/>
</dbReference>
<name>A0ABX4LM54_9BACT</name>
<dbReference type="PROSITE" id="PS51379">
    <property type="entry name" value="4FE4S_FER_2"/>
    <property type="match status" value="2"/>
</dbReference>
<feature type="domain" description="4Fe-4S ferredoxin-type" evidence="7">
    <location>
        <begin position="4"/>
        <end position="33"/>
    </location>
</feature>
<comment type="caution">
    <text evidence="8">The sequence shown here is derived from an EMBL/GenBank/DDBJ whole genome shotgun (WGS) entry which is preliminary data.</text>
</comment>
<keyword evidence="9" id="KW-1185">Reference proteome</keyword>
<keyword evidence="6" id="KW-0249">Electron transport</keyword>
<dbReference type="PANTHER" id="PTHR32479:SF20">
    <property type="entry name" value="GLYCOLATE OXIDASE IRON-SULFUR SUBUNIT"/>
    <property type="match status" value="1"/>
</dbReference>
<comment type="catalytic activity">
    <reaction evidence="6">
        <text>(R)-lactate + A = pyruvate + AH2</text>
        <dbReference type="Rhea" id="RHEA:15089"/>
        <dbReference type="ChEBI" id="CHEBI:13193"/>
        <dbReference type="ChEBI" id="CHEBI:15361"/>
        <dbReference type="ChEBI" id="CHEBI:16004"/>
        <dbReference type="ChEBI" id="CHEBI:17499"/>
    </reaction>
</comment>
<proteinExistence type="predicted"/>
<keyword evidence="1 6" id="KW-0004">4Fe-4S</keyword>
<organism evidence="8 9">
    <name type="scientific">Malaciobacter canalis</name>
    <dbReference type="NCBI Taxonomy" id="1912871"/>
    <lineage>
        <taxon>Bacteria</taxon>
        <taxon>Pseudomonadati</taxon>
        <taxon>Campylobacterota</taxon>
        <taxon>Epsilonproteobacteria</taxon>
        <taxon>Campylobacterales</taxon>
        <taxon>Arcobacteraceae</taxon>
        <taxon>Malaciobacter</taxon>
    </lineage>
</organism>
<keyword evidence="4 6" id="KW-0408">Iron</keyword>